<protein>
    <submittedName>
        <fullName evidence="2">Uncharacterized protein</fullName>
    </submittedName>
</protein>
<feature type="coiled-coil region" evidence="1">
    <location>
        <begin position="40"/>
        <end position="74"/>
    </location>
</feature>
<keyword evidence="3" id="KW-1185">Reference proteome</keyword>
<sequence length="120" mass="14385">MKENPHFKEILLNLRLHLPLRWNFKKFHLRGRLKNWMTWCRSKTKKMKVLQQKVRRYKTKINTLQDLISDLISKNFMDEDAIQILTTVSEVNKEFLNRQLASAKVTTMSSTFSLELRSFA</sequence>
<organism evidence="2 3">
    <name type="scientific">Araneus ventricosus</name>
    <name type="common">Orbweaver spider</name>
    <name type="synonym">Epeira ventricosa</name>
    <dbReference type="NCBI Taxonomy" id="182803"/>
    <lineage>
        <taxon>Eukaryota</taxon>
        <taxon>Metazoa</taxon>
        <taxon>Ecdysozoa</taxon>
        <taxon>Arthropoda</taxon>
        <taxon>Chelicerata</taxon>
        <taxon>Arachnida</taxon>
        <taxon>Araneae</taxon>
        <taxon>Araneomorphae</taxon>
        <taxon>Entelegynae</taxon>
        <taxon>Araneoidea</taxon>
        <taxon>Araneidae</taxon>
        <taxon>Araneus</taxon>
    </lineage>
</organism>
<evidence type="ECO:0000313" key="3">
    <source>
        <dbReference type="Proteomes" id="UP000499080"/>
    </source>
</evidence>
<reference evidence="2 3" key="1">
    <citation type="journal article" date="2019" name="Sci. Rep.">
        <title>Orb-weaving spider Araneus ventricosus genome elucidates the spidroin gene catalogue.</title>
        <authorList>
            <person name="Kono N."/>
            <person name="Nakamura H."/>
            <person name="Ohtoshi R."/>
            <person name="Moran D.A.P."/>
            <person name="Shinohara A."/>
            <person name="Yoshida Y."/>
            <person name="Fujiwara M."/>
            <person name="Mori M."/>
            <person name="Tomita M."/>
            <person name="Arakawa K."/>
        </authorList>
    </citation>
    <scope>NUCLEOTIDE SEQUENCE [LARGE SCALE GENOMIC DNA]</scope>
</reference>
<keyword evidence="1" id="KW-0175">Coiled coil</keyword>
<dbReference type="Proteomes" id="UP000499080">
    <property type="component" value="Unassembled WGS sequence"/>
</dbReference>
<proteinExistence type="predicted"/>
<accession>A0A4Y2UAQ6</accession>
<evidence type="ECO:0000256" key="1">
    <source>
        <dbReference type="SAM" id="Coils"/>
    </source>
</evidence>
<comment type="caution">
    <text evidence="2">The sequence shown here is derived from an EMBL/GenBank/DDBJ whole genome shotgun (WGS) entry which is preliminary data.</text>
</comment>
<dbReference type="AlphaFoldDB" id="A0A4Y2UAQ6"/>
<gene>
    <name evidence="2" type="ORF">AVEN_81744_1</name>
</gene>
<evidence type="ECO:0000313" key="2">
    <source>
        <dbReference type="EMBL" id="GBO10109.1"/>
    </source>
</evidence>
<name>A0A4Y2UAQ6_ARAVE</name>
<dbReference type="EMBL" id="BGPR01035330">
    <property type="protein sequence ID" value="GBO10109.1"/>
    <property type="molecule type" value="Genomic_DNA"/>
</dbReference>